<dbReference type="Proteomes" id="UP001162164">
    <property type="component" value="Unassembled WGS sequence"/>
</dbReference>
<dbReference type="SUPFAM" id="SSF56219">
    <property type="entry name" value="DNase I-like"/>
    <property type="match status" value="1"/>
</dbReference>
<dbReference type="Gene3D" id="3.60.10.10">
    <property type="entry name" value="Endonuclease/exonuclease/phosphatase"/>
    <property type="match status" value="1"/>
</dbReference>
<keyword evidence="2" id="KW-1185">Reference proteome</keyword>
<dbReference type="InterPro" id="IPR036691">
    <property type="entry name" value="Endo/exonu/phosph_ase_sf"/>
</dbReference>
<name>A0ABQ9J9P9_9CUCU</name>
<evidence type="ECO:0000313" key="1">
    <source>
        <dbReference type="EMBL" id="KAJ8974345.1"/>
    </source>
</evidence>
<comment type="caution">
    <text evidence="1">The sequence shown here is derived from an EMBL/GenBank/DDBJ whole genome shotgun (WGS) entry which is preliminary data.</text>
</comment>
<protein>
    <submittedName>
        <fullName evidence="1">Uncharacterized protein</fullName>
    </submittedName>
</protein>
<dbReference type="EMBL" id="JAPWTJ010001014">
    <property type="protein sequence ID" value="KAJ8974345.1"/>
    <property type="molecule type" value="Genomic_DNA"/>
</dbReference>
<gene>
    <name evidence="1" type="ORF">NQ317_008619</name>
</gene>
<organism evidence="1 2">
    <name type="scientific">Molorchus minor</name>
    <dbReference type="NCBI Taxonomy" id="1323400"/>
    <lineage>
        <taxon>Eukaryota</taxon>
        <taxon>Metazoa</taxon>
        <taxon>Ecdysozoa</taxon>
        <taxon>Arthropoda</taxon>
        <taxon>Hexapoda</taxon>
        <taxon>Insecta</taxon>
        <taxon>Pterygota</taxon>
        <taxon>Neoptera</taxon>
        <taxon>Endopterygota</taxon>
        <taxon>Coleoptera</taxon>
        <taxon>Polyphaga</taxon>
        <taxon>Cucujiformia</taxon>
        <taxon>Chrysomeloidea</taxon>
        <taxon>Cerambycidae</taxon>
        <taxon>Lamiinae</taxon>
        <taxon>Monochamini</taxon>
        <taxon>Molorchus</taxon>
    </lineage>
</organism>
<sequence>MEDQPVTATRKIANLSWFIHEQMHFFRTQLVELILQNQYDIIGVQERRLSDKIPIATVCTDGYNFVRGDRDTFGGGVGFYIRSSLNYEIIKKLKMRLWKNFGPRACFNLFEYVALMFKISVRRRHKH</sequence>
<proteinExistence type="predicted"/>
<evidence type="ECO:0000313" key="2">
    <source>
        <dbReference type="Proteomes" id="UP001162164"/>
    </source>
</evidence>
<reference evidence="1" key="1">
    <citation type="journal article" date="2023" name="Insect Mol. Biol.">
        <title>Genome sequencing provides insights into the evolution of gene families encoding plant cell wall-degrading enzymes in longhorned beetles.</title>
        <authorList>
            <person name="Shin N.R."/>
            <person name="Okamura Y."/>
            <person name="Kirsch R."/>
            <person name="Pauchet Y."/>
        </authorList>
    </citation>
    <scope>NUCLEOTIDE SEQUENCE</scope>
    <source>
        <strain evidence="1">MMC_N1</strain>
    </source>
</reference>
<accession>A0ABQ9J9P9</accession>